<gene>
    <name evidence="2" type="ORF">H5V44_03800</name>
</gene>
<reference evidence="2 3" key="1">
    <citation type="submission" date="2020-08" db="EMBL/GenBank/DDBJ databases">
        <authorList>
            <person name="Seo M.-J."/>
        </authorList>
    </citation>
    <scope>NUCLEOTIDE SEQUENCE [LARGE SCALE GENOMIC DNA]</scope>
    <source>
        <strain evidence="2 3">MBLA0160</strain>
    </source>
</reference>
<dbReference type="InterPro" id="IPR003148">
    <property type="entry name" value="RCK_N"/>
</dbReference>
<dbReference type="RefSeq" id="WP_185191782.1">
    <property type="nucleotide sequence ID" value="NZ_JACKXD010000001.1"/>
</dbReference>
<dbReference type="AlphaFoldDB" id="A0A7J9SHI1"/>
<dbReference type="Gene3D" id="3.40.50.720">
    <property type="entry name" value="NAD(P)-binding Rossmann-like Domain"/>
    <property type="match status" value="1"/>
</dbReference>
<protein>
    <submittedName>
        <fullName evidence="2">NAD-binding protein</fullName>
    </submittedName>
</protein>
<keyword evidence="3" id="KW-1185">Reference proteome</keyword>
<dbReference type="Pfam" id="PF02254">
    <property type="entry name" value="TrkA_N"/>
    <property type="match status" value="1"/>
</dbReference>
<name>A0A7J9SHI1_9EURY</name>
<proteinExistence type="predicted"/>
<accession>A0A7J9SHI1</accession>
<evidence type="ECO:0000259" key="1">
    <source>
        <dbReference type="Pfam" id="PF02254"/>
    </source>
</evidence>
<dbReference type="GO" id="GO:0006813">
    <property type="term" value="P:potassium ion transport"/>
    <property type="evidence" value="ECO:0007669"/>
    <property type="project" value="InterPro"/>
</dbReference>
<evidence type="ECO:0000313" key="3">
    <source>
        <dbReference type="Proteomes" id="UP000546257"/>
    </source>
</evidence>
<dbReference type="Proteomes" id="UP000546257">
    <property type="component" value="Unassembled WGS sequence"/>
</dbReference>
<organism evidence="2 3">
    <name type="scientific">Halobellus ruber</name>
    <dbReference type="NCBI Taxonomy" id="2761102"/>
    <lineage>
        <taxon>Archaea</taxon>
        <taxon>Methanobacteriati</taxon>
        <taxon>Methanobacteriota</taxon>
        <taxon>Stenosarchaea group</taxon>
        <taxon>Halobacteria</taxon>
        <taxon>Halobacteriales</taxon>
        <taxon>Haloferacaceae</taxon>
        <taxon>Halobellus</taxon>
    </lineage>
</organism>
<sequence>MSDHALHDTLARTAGPPTVLIVSDSYLGPTLAAEFEPDDEVRLVTDDAAIAARTPDDVGTTVGDVTAVDTLDAGGDADAAIVGLRTDRETLLVTQLLRVRFDIETTVVVLNNPDRHDAMSDVATSVVFGPECLSAALRRTVRPTTAETGDR</sequence>
<evidence type="ECO:0000313" key="2">
    <source>
        <dbReference type="EMBL" id="MBB6645427.1"/>
    </source>
</evidence>
<comment type="caution">
    <text evidence="2">The sequence shown here is derived from an EMBL/GenBank/DDBJ whole genome shotgun (WGS) entry which is preliminary data.</text>
</comment>
<dbReference type="EMBL" id="JACKXD010000001">
    <property type="protein sequence ID" value="MBB6645427.1"/>
    <property type="molecule type" value="Genomic_DNA"/>
</dbReference>
<feature type="domain" description="RCK N-terminal" evidence="1">
    <location>
        <begin position="27"/>
        <end position="127"/>
    </location>
</feature>